<dbReference type="AlphaFoldDB" id="A0A2I2KR11"/>
<keyword evidence="3" id="KW-1185">Reference proteome</keyword>
<feature type="region of interest" description="Disordered" evidence="1">
    <location>
        <begin position="1"/>
        <end position="21"/>
    </location>
</feature>
<name>A0A2I2KR11_9ACTN</name>
<dbReference type="Proteomes" id="UP000234331">
    <property type="component" value="Unassembled WGS sequence"/>
</dbReference>
<protein>
    <submittedName>
        <fullName evidence="2">Uncharacterized protein</fullName>
    </submittedName>
</protein>
<dbReference type="EMBL" id="FZMO01000136">
    <property type="protein sequence ID" value="SNQ48111.1"/>
    <property type="molecule type" value="Genomic_DNA"/>
</dbReference>
<evidence type="ECO:0000256" key="1">
    <source>
        <dbReference type="SAM" id="MobiDB-lite"/>
    </source>
</evidence>
<gene>
    <name evidence="2" type="ORF">FRACA_2200005</name>
</gene>
<evidence type="ECO:0000313" key="3">
    <source>
        <dbReference type="Proteomes" id="UP000234331"/>
    </source>
</evidence>
<reference evidence="2 3" key="1">
    <citation type="submission" date="2017-06" db="EMBL/GenBank/DDBJ databases">
        <authorList>
            <person name="Kim H.J."/>
            <person name="Triplett B.A."/>
        </authorList>
    </citation>
    <scope>NUCLEOTIDE SEQUENCE [LARGE SCALE GENOMIC DNA]</scope>
    <source>
        <strain evidence="2">FRACA_ARgP5</strain>
    </source>
</reference>
<proteinExistence type="predicted"/>
<sequence>MIVPSVTGCPTRRGSPRVRGCLSRRPRAARVGRLGGALCFGGRSTAPRYHGRIRRGGAGEDRGLPTPVLSLCVAPDPFGRCQDMRRQCHGRAR</sequence>
<accession>A0A2I2KR11</accession>
<organism evidence="2 3">
    <name type="scientific">Frankia canadensis</name>
    <dbReference type="NCBI Taxonomy" id="1836972"/>
    <lineage>
        <taxon>Bacteria</taxon>
        <taxon>Bacillati</taxon>
        <taxon>Actinomycetota</taxon>
        <taxon>Actinomycetes</taxon>
        <taxon>Frankiales</taxon>
        <taxon>Frankiaceae</taxon>
        <taxon>Frankia</taxon>
    </lineage>
</organism>
<evidence type="ECO:0000313" key="2">
    <source>
        <dbReference type="EMBL" id="SNQ48111.1"/>
    </source>
</evidence>